<dbReference type="SUPFAM" id="SSF49899">
    <property type="entry name" value="Concanavalin A-like lectins/glucanases"/>
    <property type="match status" value="1"/>
</dbReference>
<evidence type="ECO:0000313" key="2">
    <source>
        <dbReference type="Proteomes" id="UP000627781"/>
    </source>
</evidence>
<comment type="caution">
    <text evidence="1">The sequence shown here is derived from an EMBL/GenBank/DDBJ whole genome shotgun (WGS) entry which is preliminary data.</text>
</comment>
<sequence length="229" mass="26751">MKEFSRGKCIYKNLFESEQSIKDWYAEGEVDIKLNEGELVLKNKLDAELCGDSAHFVFWCPKDFEDRIIIEWEFQPLSDHGLCMIFFSAKGKNGEDIFSDTLPKRHGIYPEYHSGAINALHLSYYRRKYISERKFNTCNLRKSCGFNLVKLQADPIPSLPNVIEPYHMRLVKYDEFVQFYIDDLLVLSWEDDGKSFGDILRGGKIGFRQMAPMKATYSNLYVYEAKVME</sequence>
<dbReference type="RefSeq" id="WP_191767884.1">
    <property type="nucleotide sequence ID" value="NZ_JACSRA010000006.1"/>
</dbReference>
<dbReference type="InterPro" id="IPR013320">
    <property type="entry name" value="ConA-like_dom_sf"/>
</dbReference>
<keyword evidence="2" id="KW-1185">Reference proteome</keyword>
<proteinExistence type="predicted"/>
<dbReference type="InterPro" id="IPR015305">
    <property type="entry name" value="DUF1961"/>
</dbReference>
<gene>
    <name evidence="1" type="ORF">H9661_05310</name>
</gene>
<accession>A0ABR8PRH5</accession>
<dbReference type="EMBL" id="JACSRA010000006">
    <property type="protein sequence ID" value="MBD7910774.1"/>
    <property type="molecule type" value="Genomic_DNA"/>
</dbReference>
<name>A0ABR8PRH5_9CLOT</name>
<protein>
    <submittedName>
        <fullName evidence="1">DUF1961 family protein</fullName>
    </submittedName>
</protein>
<dbReference type="Pfam" id="PF09224">
    <property type="entry name" value="DUF1961"/>
    <property type="match status" value="1"/>
</dbReference>
<dbReference type="Proteomes" id="UP000627781">
    <property type="component" value="Unassembled WGS sequence"/>
</dbReference>
<evidence type="ECO:0000313" key="1">
    <source>
        <dbReference type="EMBL" id="MBD7910774.1"/>
    </source>
</evidence>
<organism evidence="1 2">
    <name type="scientific">Clostridium cibarium</name>
    <dbReference type="NCBI Taxonomy" id="2762247"/>
    <lineage>
        <taxon>Bacteria</taxon>
        <taxon>Bacillati</taxon>
        <taxon>Bacillota</taxon>
        <taxon>Clostridia</taxon>
        <taxon>Eubacteriales</taxon>
        <taxon>Clostridiaceae</taxon>
        <taxon>Clostridium</taxon>
    </lineage>
</organism>
<dbReference type="Gene3D" id="2.60.120.200">
    <property type="match status" value="1"/>
</dbReference>
<reference evidence="1 2" key="1">
    <citation type="submission" date="2020-08" db="EMBL/GenBank/DDBJ databases">
        <title>A Genomic Blueprint of the Chicken Gut Microbiome.</title>
        <authorList>
            <person name="Gilroy R."/>
            <person name="Ravi A."/>
            <person name="Getino M."/>
            <person name="Pursley I."/>
            <person name="Horton D.L."/>
            <person name="Alikhan N.-F."/>
            <person name="Baker D."/>
            <person name="Gharbi K."/>
            <person name="Hall N."/>
            <person name="Watson M."/>
            <person name="Adriaenssens E.M."/>
            <person name="Foster-Nyarko E."/>
            <person name="Jarju S."/>
            <person name="Secka A."/>
            <person name="Antonio M."/>
            <person name="Oren A."/>
            <person name="Chaudhuri R."/>
            <person name="La Ragione R.M."/>
            <person name="Hildebrand F."/>
            <person name="Pallen M.J."/>
        </authorList>
    </citation>
    <scope>NUCLEOTIDE SEQUENCE [LARGE SCALE GENOMIC DNA]</scope>
    <source>
        <strain evidence="1 2">Sa3CVN1</strain>
    </source>
</reference>